<proteinExistence type="predicted"/>
<dbReference type="PANTHER" id="PTHR39203:SF1">
    <property type="entry name" value="CYTOPLASMIC PROTEIN"/>
    <property type="match status" value="1"/>
</dbReference>
<accession>A0ABM9A163</accession>
<reference evidence="2" key="1">
    <citation type="submission" date="2021-11" db="EMBL/GenBank/DDBJ databases">
        <authorList>
            <person name="Rodrigo-Torres L."/>
            <person name="Arahal R. D."/>
            <person name="Lucena T."/>
        </authorList>
    </citation>
    <scope>NUCLEOTIDE SEQUENCE</scope>
    <source>
        <strain evidence="2">CECT 7928</strain>
    </source>
</reference>
<dbReference type="SUPFAM" id="SSF88697">
    <property type="entry name" value="PUA domain-like"/>
    <property type="match status" value="1"/>
</dbReference>
<feature type="domain" description="ASCH" evidence="1">
    <location>
        <begin position="30"/>
        <end position="153"/>
    </location>
</feature>
<dbReference type="InterPro" id="IPR007374">
    <property type="entry name" value="ASCH_domain"/>
</dbReference>
<gene>
    <name evidence="2" type="ORF">VMF7928_01090</name>
</gene>
<dbReference type="Gene3D" id="3.10.400.10">
    <property type="entry name" value="Sulfate adenylyltransferase"/>
    <property type="match status" value="1"/>
</dbReference>
<protein>
    <recommendedName>
        <fullName evidence="1">ASCH domain-containing protein</fullName>
    </recommendedName>
</protein>
<dbReference type="Pfam" id="PF04266">
    <property type="entry name" value="ASCH"/>
    <property type="match status" value="1"/>
</dbReference>
<dbReference type="InterPro" id="IPR009326">
    <property type="entry name" value="DUF984"/>
</dbReference>
<evidence type="ECO:0000313" key="3">
    <source>
        <dbReference type="Proteomes" id="UP000838748"/>
    </source>
</evidence>
<sequence length="157" mass="18268">MNEVQKKFLDKYLNSLTIEQRQKHTHFCADYFCADEINANLCANLVLAGKKTATCSMKYWYEKEPEAMPQVGSLTVVTDWNGNPTSIIEITEVTESKFSDVTAEFAASEGEGDRSLEWWRKSHWDFFAQECMELNIEPSEDMMLVLERFHVVYRTQM</sequence>
<dbReference type="InterPro" id="IPR015947">
    <property type="entry name" value="PUA-like_sf"/>
</dbReference>
<organism evidence="2 3">
    <name type="scientific">Vibrio marisflavi CECT 7928</name>
    <dbReference type="NCBI Taxonomy" id="634439"/>
    <lineage>
        <taxon>Bacteria</taxon>
        <taxon>Pseudomonadati</taxon>
        <taxon>Pseudomonadota</taxon>
        <taxon>Gammaproteobacteria</taxon>
        <taxon>Vibrionales</taxon>
        <taxon>Vibrionaceae</taxon>
        <taxon>Vibrio</taxon>
    </lineage>
</organism>
<dbReference type="RefSeq" id="WP_237360454.1">
    <property type="nucleotide sequence ID" value="NZ_CAKLDM010000001.1"/>
</dbReference>
<dbReference type="Proteomes" id="UP000838748">
    <property type="component" value="Unassembled WGS sequence"/>
</dbReference>
<dbReference type="CDD" id="cd06553">
    <property type="entry name" value="ASCH_Ef3133_like"/>
    <property type="match status" value="1"/>
</dbReference>
<dbReference type="PANTHER" id="PTHR39203">
    <property type="entry name" value="CYTOPLASMIC PROTEIN-RELATED"/>
    <property type="match status" value="1"/>
</dbReference>
<dbReference type="PIRSF" id="PIRSF021320">
    <property type="entry name" value="DUF984"/>
    <property type="match status" value="1"/>
</dbReference>
<keyword evidence="3" id="KW-1185">Reference proteome</keyword>
<evidence type="ECO:0000259" key="1">
    <source>
        <dbReference type="SMART" id="SM01022"/>
    </source>
</evidence>
<name>A0ABM9A163_9VIBR</name>
<comment type="caution">
    <text evidence="2">The sequence shown here is derived from an EMBL/GenBank/DDBJ whole genome shotgun (WGS) entry which is preliminary data.</text>
</comment>
<dbReference type="SMART" id="SM01022">
    <property type="entry name" value="ASCH"/>
    <property type="match status" value="1"/>
</dbReference>
<dbReference type="EMBL" id="CAKLDM010000001">
    <property type="protein sequence ID" value="CAH0537399.1"/>
    <property type="molecule type" value="Genomic_DNA"/>
</dbReference>
<evidence type="ECO:0000313" key="2">
    <source>
        <dbReference type="EMBL" id="CAH0537399.1"/>
    </source>
</evidence>